<keyword evidence="2" id="KW-1185">Reference proteome</keyword>
<dbReference type="AlphaFoldDB" id="A0A9P6F0K4"/>
<proteinExistence type="predicted"/>
<comment type="caution">
    <text evidence="1">The sequence shown here is derived from an EMBL/GenBank/DDBJ whole genome shotgun (WGS) entry which is preliminary data.</text>
</comment>
<evidence type="ECO:0000313" key="1">
    <source>
        <dbReference type="EMBL" id="KAF9539580.1"/>
    </source>
</evidence>
<gene>
    <name evidence="1" type="ORF">EC957_005197</name>
</gene>
<protein>
    <submittedName>
        <fullName evidence="1">Uncharacterized protein</fullName>
    </submittedName>
</protein>
<evidence type="ECO:0000313" key="2">
    <source>
        <dbReference type="Proteomes" id="UP000723463"/>
    </source>
</evidence>
<name>A0A9P6F0K4_9FUNG</name>
<sequence>MHSDLSHPITSLAILRHLTTLRHIYLYCNNGISRVSAAVIFENCVNLETLKAFDADEGLHIDLEDVGCKLPINPDPESQPYYYRPDPITLPETEVQHFARLERFYLQIGRLTQPRFLHLLMIKLDGKDQLEWGSVDVPMAYPALMALGDVHQGRPGYLEPPCWIEEAGENRVIN</sequence>
<reference evidence="1" key="1">
    <citation type="journal article" date="2020" name="Fungal Divers.">
        <title>Resolving the Mortierellaceae phylogeny through synthesis of multi-gene phylogenetics and phylogenomics.</title>
        <authorList>
            <person name="Vandepol N."/>
            <person name="Liber J."/>
            <person name="Desiro A."/>
            <person name="Na H."/>
            <person name="Kennedy M."/>
            <person name="Barry K."/>
            <person name="Grigoriev I.V."/>
            <person name="Miller A.N."/>
            <person name="O'Donnell K."/>
            <person name="Stajich J.E."/>
            <person name="Bonito G."/>
        </authorList>
    </citation>
    <scope>NUCLEOTIDE SEQUENCE</scope>
    <source>
        <strain evidence="1">NRRL 2591</strain>
    </source>
</reference>
<dbReference type="EMBL" id="JAAAXW010000238">
    <property type="protein sequence ID" value="KAF9539580.1"/>
    <property type="molecule type" value="Genomic_DNA"/>
</dbReference>
<dbReference type="Proteomes" id="UP000723463">
    <property type="component" value="Unassembled WGS sequence"/>
</dbReference>
<organism evidence="1 2">
    <name type="scientific">Mortierella hygrophila</name>
    <dbReference type="NCBI Taxonomy" id="979708"/>
    <lineage>
        <taxon>Eukaryota</taxon>
        <taxon>Fungi</taxon>
        <taxon>Fungi incertae sedis</taxon>
        <taxon>Mucoromycota</taxon>
        <taxon>Mortierellomycotina</taxon>
        <taxon>Mortierellomycetes</taxon>
        <taxon>Mortierellales</taxon>
        <taxon>Mortierellaceae</taxon>
        <taxon>Mortierella</taxon>
    </lineage>
</organism>
<accession>A0A9P6F0K4</accession>